<reference evidence="1 2" key="1">
    <citation type="submission" date="2021-08" db="EMBL/GenBank/DDBJ databases">
        <title>Comparative Genomics Analysis of the Genus Qipengyuania Reveals Extensive Genetic Diversity and Metabolic Versatility, Including the Description of Fifteen Novel Species.</title>
        <authorList>
            <person name="Liu Y."/>
        </authorList>
    </citation>
    <scope>NUCLEOTIDE SEQUENCE [LARGE SCALE GENOMIC DNA]</scope>
    <source>
        <strain evidence="1 2">1NDH17</strain>
    </source>
</reference>
<accession>A0ABS7IYC1</accession>
<name>A0ABS7IYC1_9SPHN</name>
<dbReference type="EMBL" id="JAIGNK010000003">
    <property type="protein sequence ID" value="MBX7458552.1"/>
    <property type="molecule type" value="Genomic_DNA"/>
</dbReference>
<proteinExistence type="predicted"/>
<evidence type="ECO:0000313" key="2">
    <source>
        <dbReference type="Proteomes" id="UP000783253"/>
    </source>
</evidence>
<dbReference type="Proteomes" id="UP000783253">
    <property type="component" value="Unassembled WGS sequence"/>
</dbReference>
<gene>
    <name evidence="1" type="ORF">K3152_09870</name>
</gene>
<comment type="caution">
    <text evidence="1">The sequence shown here is derived from an EMBL/GenBank/DDBJ whole genome shotgun (WGS) entry which is preliminary data.</text>
</comment>
<protein>
    <submittedName>
        <fullName evidence="1">Uncharacterized protein</fullName>
    </submittedName>
</protein>
<evidence type="ECO:0000313" key="1">
    <source>
        <dbReference type="EMBL" id="MBX7458552.1"/>
    </source>
</evidence>
<keyword evidence="2" id="KW-1185">Reference proteome</keyword>
<organism evidence="1 2">
    <name type="scientific">Qipengyuania polymorpha</name>
    <dbReference type="NCBI Taxonomy" id="2867234"/>
    <lineage>
        <taxon>Bacteria</taxon>
        <taxon>Pseudomonadati</taxon>
        <taxon>Pseudomonadota</taxon>
        <taxon>Alphaproteobacteria</taxon>
        <taxon>Sphingomonadales</taxon>
        <taxon>Erythrobacteraceae</taxon>
        <taxon>Qipengyuania</taxon>
    </lineage>
</organism>
<sequence length="111" mass="12609">MTRGEAELQEMLEGRIAGEPERCIRTTRSRSLTKIDDTALVYRSGDTIWVNRTRNPNAIDDNDYLVIRKFSGNSLCRSDQITTYSRAGNFYSGFIVLDDFVPYRMGDADAS</sequence>